<keyword evidence="1" id="KW-0472">Membrane</keyword>
<dbReference type="STRING" id="578942.SAMN05216289_11234"/>
<reference evidence="2 3" key="1">
    <citation type="submission" date="2016-10" db="EMBL/GenBank/DDBJ databases">
        <authorList>
            <person name="de Groot N.N."/>
        </authorList>
    </citation>
    <scope>NUCLEOTIDE SEQUENCE [LARGE SCALE GENOMIC DNA]</scope>
    <source>
        <strain evidence="2 3">CGMCC 1.7659</strain>
    </source>
</reference>
<keyword evidence="1" id="KW-1133">Transmembrane helix</keyword>
<sequence>MPVPEKVAALRSLEIVSPLTAVVFGAVGWLVFSRLFETAERNALPALTQSFLATQPWWFGAGLLTAGLSAMARVEGIGPSWKQASAIGSGLLALLSTINVGWGIVAMYLLTLPPAGL</sequence>
<evidence type="ECO:0000256" key="1">
    <source>
        <dbReference type="SAM" id="Phobius"/>
    </source>
</evidence>
<feature type="transmembrane region" description="Helical" evidence="1">
    <location>
        <begin position="86"/>
        <end position="110"/>
    </location>
</feature>
<evidence type="ECO:0000313" key="3">
    <source>
        <dbReference type="Proteomes" id="UP000198575"/>
    </source>
</evidence>
<proteinExistence type="predicted"/>
<dbReference type="AlphaFoldDB" id="A0A1I4XTW9"/>
<protein>
    <submittedName>
        <fullName evidence="2">Uncharacterized protein</fullName>
    </submittedName>
</protein>
<keyword evidence="3" id="KW-1185">Reference proteome</keyword>
<dbReference type="Proteomes" id="UP000198575">
    <property type="component" value="Unassembled WGS sequence"/>
</dbReference>
<evidence type="ECO:0000313" key="2">
    <source>
        <dbReference type="EMBL" id="SFN29328.1"/>
    </source>
</evidence>
<dbReference type="EMBL" id="FOVF01000012">
    <property type="protein sequence ID" value="SFN29328.1"/>
    <property type="molecule type" value="Genomic_DNA"/>
</dbReference>
<keyword evidence="1" id="KW-0812">Transmembrane</keyword>
<feature type="transmembrane region" description="Helical" evidence="1">
    <location>
        <begin position="56"/>
        <end position="74"/>
    </location>
</feature>
<gene>
    <name evidence="2" type="ORF">SAMN05216289_11234</name>
</gene>
<accession>A0A1I4XTW9</accession>
<feature type="transmembrane region" description="Helical" evidence="1">
    <location>
        <begin position="12"/>
        <end position="36"/>
    </location>
</feature>
<organism evidence="2 3">
    <name type="scientific">Dokdonella immobilis</name>
    <dbReference type="NCBI Taxonomy" id="578942"/>
    <lineage>
        <taxon>Bacteria</taxon>
        <taxon>Pseudomonadati</taxon>
        <taxon>Pseudomonadota</taxon>
        <taxon>Gammaproteobacteria</taxon>
        <taxon>Lysobacterales</taxon>
        <taxon>Rhodanobacteraceae</taxon>
        <taxon>Dokdonella</taxon>
    </lineage>
</organism>
<name>A0A1I4XTW9_9GAMM</name>